<feature type="compositionally biased region" description="Low complexity" evidence="1">
    <location>
        <begin position="78"/>
        <end position="92"/>
    </location>
</feature>
<dbReference type="Proteomes" id="UP000813824">
    <property type="component" value="Unassembled WGS sequence"/>
</dbReference>
<keyword evidence="3" id="KW-1185">Reference proteome</keyword>
<reference evidence="2" key="1">
    <citation type="journal article" date="2021" name="New Phytol.">
        <title>Evolutionary innovations through gain and loss of genes in the ectomycorrhizal Boletales.</title>
        <authorList>
            <person name="Wu G."/>
            <person name="Miyauchi S."/>
            <person name="Morin E."/>
            <person name="Kuo A."/>
            <person name="Drula E."/>
            <person name="Varga T."/>
            <person name="Kohler A."/>
            <person name="Feng B."/>
            <person name="Cao Y."/>
            <person name="Lipzen A."/>
            <person name="Daum C."/>
            <person name="Hundley H."/>
            <person name="Pangilinan J."/>
            <person name="Johnson J."/>
            <person name="Barry K."/>
            <person name="LaButti K."/>
            <person name="Ng V."/>
            <person name="Ahrendt S."/>
            <person name="Min B."/>
            <person name="Choi I.G."/>
            <person name="Park H."/>
            <person name="Plett J.M."/>
            <person name="Magnuson J."/>
            <person name="Spatafora J.W."/>
            <person name="Nagy L.G."/>
            <person name="Henrissat B."/>
            <person name="Grigoriev I.V."/>
            <person name="Yang Z.L."/>
            <person name="Xu J."/>
            <person name="Martin F.M."/>
        </authorList>
    </citation>
    <scope>NUCLEOTIDE SEQUENCE</scope>
    <source>
        <strain evidence="2">KKN 215</strain>
    </source>
</reference>
<evidence type="ECO:0000256" key="1">
    <source>
        <dbReference type="SAM" id="MobiDB-lite"/>
    </source>
</evidence>
<evidence type="ECO:0000313" key="3">
    <source>
        <dbReference type="Proteomes" id="UP000813824"/>
    </source>
</evidence>
<dbReference type="EMBL" id="JAEVFJ010000023">
    <property type="protein sequence ID" value="KAH8096711.1"/>
    <property type="molecule type" value="Genomic_DNA"/>
</dbReference>
<protein>
    <submittedName>
        <fullName evidence="2">Uncharacterized protein</fullName>
    </submittedName>
</protein>
<sequence>MPPRNTRSVPTSYTPPISSCLSRPHSVSPTSHGTPEDSTGHSPHLPPPSAKPSNVVRTRTWNALPERPIPPQETWATLPPSSSLWRPLSDSPEPSPTTHRPSVAPAFPLVICVYGMQSMTEAIFVPAQPNTSSPPTRTRKRDRSSFIRLFVFQRT</sequence>
<feature type="compositionally biased region" description="Polar residues" evidence="1">
    <location>
        <begin position="51"/>
        <end position="61"/>
    </location>
</feature>
<proteinExistence type="predicted"/>
<dbReference type="AlphaFoldDB" id="A0A8K0XN79"/>
<accession>A0A8K0XN79</accession>
<name>A0A8K0XN79_9AGAR</name>
<evidence type="ECO:0000313" key="2">
    <source>
        <dbReference type="EMBL" id="KAH8096711.1"/>
    </source>
</evidence>
<gene>
    <name evidence="2" type="ORF">BXZ70DRAFT_1009704</name>
</gene>
<feature type="region of interest" description="Disordered" evidence="1">
    <location>
        <begin position="1"/>
        <end position="103"/>
    </location>
</feature>
<feature type="compositionally biased region" description="Polar residues" evidence="1">
    <location>
        <begin position="1"/>
        <end position="33"/>
    </location>
</feature>
<comment type="caution">
    <text evidence="2">The sequence shown here is derived from an EMBL/GenBank/DDBJ whole genome shotgun (WGS) entry which is preliminary data.</text>
</comment>
<organism evidence="2 3">
    <name type="scientific">Cristinia sonorae</name>
    <dbReference type="NCBI Taxonomy" id="1940300"/>
    <lineage>
        <taxon>Eukaryota</taxon>
        <taxon>Fungi</taxon>
        <taxon>Dikarya</taxon>
        <taxon>Basidiomycota</taxon>
        <taxon>Agaricomycotina</taxon>
        <taxon>Agaricomycetes</taxon>
        <taxon>Agaricomycetidae</taxon>
        <taxon>Agaricales</taxon>
        <taxon>Pleurotineae</taxon>
        <taxon>Stephanosporaceae</taxon>
        <taxon>Cristinia</taxon>
    </lineage>
</organism>